<dbReference type="EMBL" id="QRHG01000044">
    <property type="protein sequence ID" value="RHF57308.1"/>
    <property type="molecule type" value="Genomic_DNA"/>
</dbReference>
<name>A0A414P1C4_9FIRM</name>
<dbReference type="Gene3D" id="1.10.287.380">
    <property type="entry name" value="Valyl-tRNA synthetase, C-terminal domain"/>
    <property type="match status" value="1"/>
</dbReference>
<dbReference type="GO" id="GO:0003677">
    <property type="term" value="F:DNA binding"/>
    <property type="evidence" value="ECO:0007669"/>
    <property type="project" value="InterPro"/>
</dbReference>
<dbReference type="Gene3D" id="3.40.50.300">
    <property type="entry name" value="P-loop containing nucleotide triphosphate hydrolases"/>
    <property type="match status" value="2"/>
</dbReference>
<evidence type="ECO:0000256" key="9">
    <source>
        <dbReference type="ARBA" id="ARBA00022845"/>
    </source>
</evidence>
<dbReference type="GO" id="GO:0000049">
    <property type="term" value="F:tRNA binding"/>
    <property type="evidence" value="ECO:0007669"/>
    <property type="project" value="UniProtKB-KW"/>
</dbReference>
<dbReference type="SUPFAM" id="SSF52540">
    <property type="entry name" value="P-loop containing nucleoside triphosphate hydrolases"/>
    <property type="match status" value="2"/>
</dbReference>
<evidence type="ECO:0000256" key="5">
    <source>
        <dbReference type="ARBA" id="ARBA00022737"/>
    </source>
</evidence>
<feature type="domain" description="ABC transporter" evidence="14">
    <location>
        <begin position="4"/>
        <end position="213"/>
    </location>
</feature>
<dbReference type="InterPro" id="IPR051309">
    <property type="entry name" value="ABCF_ATPase"/>
</dbReference>
<dbReference type="GO" id="GO:0019843">
    <property type="term" value="F:rRNA binding"/>
    <property type="evidence" value="ECO:0007669"/>
    <property type="project" value="UniProtKB-KW"/>
</dbReference>
<feature type="compositionally biased region" description="Basic and acidic residues" evidence="13">
    <location>
        <begin position="508"/>
        <end position="522"/>
    </location>
</feature>
<keyword evidence="8 15" id="KW-0067">ATP-binding</keyword>
<gene>
    <name evidence="15" type="ORF">DW672_12145</name>
</gene>
<keyword evidence="4" id="KW-0699">rRNA-binding</keyword>
<comment type="caution">
    <text evidence="15">The sequence shown here is derived from an EMBL/GenBank/DDBJ whole genome shotgun (WGS) entry which is preliminary data.</text>
</comment>
<dbReference type="CDD" id="cd03221">
    <property type="entry name" value="ABCF_EF-3"/>
    <property type="match status" value="2"/>
</dbReference>
<evidence type="ECO:0000259" key="14">
    <source>
        <dbReference type="PROSITE" id="PS50893"/>
    </source>
</evidence>
<keyword evidence="3" id="KW-0820">tRNA-binding</keyword>
<evidence type="ECO:0000313" key="16">
    <source>
        <dbReference type="Proteomes" id="UP000284902"/>
    </source>
</evidence>
<feature type="domain" description="ABC transporter" evidence="14">
    <location>
        <begin position="277"/>
        <end position="496"/>
    </location>
</feature>
<dbReference type="GO" id="GO:0006417">
    <property type="term" value="P:regulation of translation"/>
    <property type="evidence" value="ECO:0007669"/>
    <property type="project" value="UniProtKB-KW"/>
</dbReference>
<protein>
    <submittedName>
        <fullName evidence="15">ABC transporter ATP-binding protein</fullName>
    </submittedName>
</protein>
<reference evidence="15 16" key="1">
    <citation type="submission" date="2018-08" db="EMBL/GenBank/DDBJ databases">
        <title>A genome reference for cultivated species of the human gut microbiota.</title>
        <authorList>
            <person name="Zou Y."/>
            <person name="Xue W."/>
            <person name="Luo G."/>
        </authorList>
    </citation>
    <scope>NUCLEOTIDE SEQUENCE [LARGE SCALE GENOMIC DNA]</scope>
    <source>
        <strain evidence="15 16">AM25-1LB</strain>
    </source>
</reference>
<keyword evidence="2" id="KW-0963">Cytoplasm</keyword>
<dbReference type="InterPro" id="IPR032524">
    <property type="entry name" value="ABC_tran_C"/>
</dbReference>
<dbReference type="FunFam" id="3.40.50.300:FF:000011">
    <property type="entry name" value="Putative ABC transporter ATP-binding component"/>
    <property type="match status" value="1"/>
</dbReference>
<feature type="region of interest" description="Disordered" evidence="13">
    <location>
        <begin position="500"/>
        <end position="526"/>
    </location>
</feature>
<dbReference type="GO" id="GO:0005524">
    <property type="term" value="F:ATP binding"/>
    <property type="evidence" value="ECO:0007669"/>
    <property type="project" value="UniProtKB-KW"/>
</dbReference>
<dbReference type="InterPro" id="IPR017871">
    <property type="entry name" value="ABC_transporter-like_CS"/>
</dbReference>
<evidence type="ECO:0000256" key="11">
    <source>
        <dbReference type="ARBA" id="ARBA00022917"/>
    </source>
</evidence>
<keyword evidence="7" id="KW-0378">Hydrolase</keyword>
<evidence type="ECO:0000256" key="8">
    <source>
        <dbReference type="ARBA" id="ARBA00022840"/>
    </source>
</evidence>
<evidence type="ECO:0000256" key="4">
    <source>
        <dbReference type="ARBA" id="ARBA00022730"/>
    </source>
</evidence>
<dbReference type="InterPro" id="IPR003593">
    <property type="entry name" value="AAA+_ATPase"/>
</dbReference>
<keyword evidence="5" id="KW-0677">Repeat</keyword>
<accession>A0A414P1C4</accession>
<dbReference type="InterPro" id="IPR032781">
    <property type="entry name" value="ABC_tran_Xtn"/>
</dbReference>
<evidence type="ECO:0000256" key="12">
    <source>
        <dbReference type="SAM" id="Coils"/>
    </source>
</evidence>
<evidence type="ECO:0000313" key="15">
    <source>
        <dbReference type="EMBL" id="RHF57308.1"/>
    </source>
</evidence>
<keyword evidence="10" id="KW-0694">RNA-binding</keyword>
<evidence type="ECO:0000256" key="10">
    <source>
        <dbReference type="ARBA" id="ARBA00022884"/>
    </source>
</evidence>
<evidence type="ECO:0000256" key="13">
    <source>
        <dbReference type="SAM" id="MobiDB-lite"/>
    </source>
</evidence>
<sequence>MNIINLEHINKIYGEKVIFDDASFGIQERDKIGIVGINGTGKSTLLKVIAGEEVPDSGQVIRQNGLKLAFVPQNPVFPDGADIRSYALESGTDESWQVESNLTELGITDFDQKIEQLSGGQKRRVVLAKILAGNFDVLLLDEPTNHLDQEMITWLEEYLRSYRGTVLMVTHDRYFLDRVTNRILELSHGKMYGYDADYTGFLELKAAREERELATERKRQSVLRMELEWAKRGCRARTTKQKARLERLEELKNGKAPVKDQTVELDSVETRMGKKTVELHHVSKAFGDKKILNDFDYIVLKNQRLGIIGSNGCGKSTLLKMIAGIVQPDSGSIETGETVKIGYFAQEEKHMDDSQRVIDYVKDIAEYITTKDGRISATQLLERFLFTPDMQYAPIGKLSGGEKRRLYLLGVLAENANVLLFDEAGNNLDIPTLTILEDYLNSFTGIVITVSHDRYFLDNVVDRIFELDGKGGIRQYEGGYSDYLNAKRQQEESASMIFKINGSSAGKGENKKGEENTEEKASKKTWKQNRQEKMKFTYKEQREYETIDEDIAKLEEKLASIERQITANATNSVKLRELMEEQGNCAAELEEKEERWMYLASVKFFSDNGK</sequence>
<dbReference type="InterPro" id="IPR027417">
    <property type="entry name" value="P-loop_NTPase"/>
</dbReference>
<evidence type="ECO:0000256" key="7">
    <source>
        <dbReference type="ARBA" id="ARBA00022801"/>
    </source>
</evidence>
<keyword evidence="12" id="KW-0175">Coiled coil</keyword>
<dbReference type="Pfam" id="PF12848">
    <property type="entry name" value="ABC_tran_Xtn"/>
    <property type="match status" value="1"/>
</dbReference>
<keyword evidence="6" id="KW-0547">Nucleotide-binding</keyword>
<dbReference type="RefSeq" id="WP_118213216.1">
    <property type="nucleotide sequence ID" value="NZ_JAQEAN010000044.1"/>
</dbReference>
<evidence type="ECO:0000256" key="3">
    <source>
        <dbReference type="ARBA" id="ARBA00022555"/>
    </source>
</evidence>
<dbReference type="PROSITE" id="PS50893">
    <property type="entry name" value="ABC_TRANSPORTER_2"/>
    <property type="match status" value="2"/>
</dbReference>
<dbReference type="GO" id="GO:0006412">
    <property type="term" value="P:translation"/>
    <property type="evidence" value="ECO:0007669"/>
    <property type="project" value="UniProtKB-KW"/>
</dbReference>
<dbReference type="Pfam" id="PF00005">
    <property type="entry name" value="ABC_tran"/>
    <property type="match status" value="2"/>
</dbReference>
<dbReference type="InterPro" id="IPR003439">
    <property type="entry name" value="ABC_transporter-like_ATP-bd"/>
</dbReference>
<dbReference type="PROSITE" id="PS00211">
    <property type="entry name" value="ABC_TRANSPORTER_1"/>
    <property type="match status" value="1"/>
</dbReference>
<evidence type="ECO:0000256" key="1">
    <source>
        <dbReference type="ARBA" id="ARBA00005868"/>
    </source>
</evidence>
<dbReference type="GO" id="GO:0016887">
    <property type="term" value="F:ATP hydrolysis activity"/>
    <property type="evidence" value="ECO:0007669"/>
    <property type="project" value="InterPro"/>
</dbReference>
<organism evidence="15 16">
    <name type="scientific">[Ruminococcus] lactaris</name>
    <dbReference type="NCBI Taxonomy" id="46228"/>
    <lineage>
        <taxon>Bacteria</taxon>
        <taxon>Bacillati</taxon>
        <taxon>Bacillota</taxon>
        <taxon>Clostridia</taxon>
        <taxon>Lachnospirales</taxon>
        <taxon>Lachnospiraceae</taxon>
        <taxon>Mediterraneibacter</taxon>
    </lineage>
</organism>
<dbReference type="SMART" id="SM00382">
    <property type="entry name" value="AAA"/>
    <property type="match status" value="2"/>
</dbReference>
<comment type="similarity">
    <text evidence="1">Belongs to the ABC transporter superfamily. ABCF family. Translational throttle EttA subfamily.</text>
</comment>
<keyword evidence="9" id="KW-0810">Translation regulation</keyword>
<feature type="coiled-coil region" evidence="12">
    <location>
        <begin position="544"/>
        <end position="595"/>
    </location>
</feature>
<dbReference type="InterPro" id="IPR037118">
    <property type="entry name" value="Val-tRNA_synth_C_sf"/>
</dbReference>
<evidence type="ECO:0000256" key="6">
    <source>
        <dbReference type="ARBA" id="ARBA00022741"/>
    </source>
</evidence>
<dbReference type="PANTHER" id="PTHR42855:SF1">
    <property type="entry name" value="ABC TRANSPORTER DOMAIN-CONTAINING PROTEIN"/>
    <property type="match status" value="1"/>
</dbReference>
<keyword evidence="11" id="KW-0648">Protein biosynthesis</keyword>
<dbReference type="Proteomes" id="UP000284902">
    <property type="component" value="Unassembled WGS sequence"/>
</dbReference>
<proteinExistence type="inferred from homology"/>
<evidence type="ECO:0000256" key="2">
    <source>
        <dbReference type="ARBA" id="ARBA00022490"/>
    </source>
</evidence>
<dbReference type="Pfam" id="PF16326">
    <property type="entry name" value="ABC_tran_CTD"/>
    <property type="match status" value="1"/>
</dbReference>
<dbReference type="AlphaFoldDB" id="A0A414P1C4"/>
<dbReference type="FunFam" id="3.40.50.300:FF:000183">
    <property type="entry name" value="ABC transporter ATP-binding protein yjjK"/>
    <property type="match status" value="1"/>
</dbReference>
<dbReference type="PANTHER" id="PTHR42855">
    <property type="entry name" value="ABC TRANSPORTER ATP-BINDING SUBUNIT"/>
    <property type="match status" value="1"/>
</dbReference>